<evidence type="ECO:0000313" key="11">
    <source>
        <dbReference type="EMBL" id="CAI9961043.1"/>
    </source>
</evidence>
<evidence type="ECO:0000256" key="5">
    <source>
        <dbReference type="ARBA" id="ARBA00022768"/>
    </source>
</evidence>
<dbReference type="EMBL" id="CAXDID020000031">
    <property type="protein sequence ID" value="CAL5994126.1"/>
    <property type="molecule type" value="Genomic_DNA"/>
</dbReference>
<dbReference type="FunFam" id="2.40.30.10:FF:000003">
    <property type="entry name" value="Elongation factor 1-alpha"/>
    <property type="match status" value="1"/>
</dbReference>
<keyword evidence="6" id="KW-0648">Protein biosynthesis</keyword>
<dbReference type="GO" id="GO:0003924">
    <property type="term" value="F:GTPase activity"/>
    <property type="evidence" value="ECO:0007669"/>
    <property type="project" value="UniProtKB-UniRule"/>
</dbReference>
<comment type="caution">
    <text evidence="12">The sequence shown here is derived from an EMBL/GenBank/DDBJ whole genome shotgun (WGS) entry which is preliminary data.</text>
</comment>
<dbReference type="FunFam" id="3.40.50.300:FF:000255">
    <property type="entry name" value="Elongation factor 1-alpha"/>
    <property type="match status" value="1"/>
</dbReference>
<keyword evidence="3" id="KW-0963">Cytoplasm</keyword>
<name>A0AA86QKA0_9EUKA</name>
<dbReference type="Gene3D" id="3.40.50.300">
    <property type="entry name" value="P-loop containing nucleotide triphosphate hydrolases"/>
    <property type="match status" value="1"/>
</dbReference>
<dbReference type="InterPro" id="IPR054696">
    <property type="entry name" value="GTP-eEF1A_C"/>
</dbReference>
<reference evidence="12" key="1">
    <citation type="submission" date="2023-06" db="EMBL/GenBank/DDBJ databases">
        <authorList>
            <person name="Kurt Z."/>
        </authorList>
    </citation>
    <scope>NUCLEOTIDE SEQUENCE</scope>
</reference>
<dbReference type="SUPFAM" id="SSF50447">
    <property type="entry name" value="Translation proteins"/>
    <property type="match status" value="1"/>
</dbReference>
<dbReference type="PRINTS" id="PR00315">
    <property type="entry name" value="ELONGATNFCT"/>
</dbReference>
<dbReference type="EMBL" id="CATOUU010000937">
    <property type="protein sequence ID" value="CAI9961040.1"/>
    <property type="molecule type" value="Genomic_DNA"/>
</dbReference>
<dbReference type="InterPro" id="IPR009001">
    <property type="entry name" value="Transl_elong_EF1A/Init_IF2_C"/>
</dbReference>
<dbReference type="GO" id="GO:0005525">
    <property type="term" value="F:GTP binding"/>
    <property type="evidence" value="ECO:0007669"/>
    <property type="project" value="UniProtKB-UniRule"/>
</dbReference>
<dbReference type="EMBL" id="CAXDID020000031">
    <property type="protein sequence ID" value="CAL5994056.1"/>
    <property type="molecule type" value="Genomic_DNA"/>
</dbReference>
<dbReference type="FunFam" id="2.40.30.10:FF:000005">
    <property type="entry name" value="Elongation factor 1-alpha"/>
    <property type="match status" value="1"/>
</dbReference>
<dbReference type="PANTHER" id="PTHR23115">
    <property type="entry name" value="TRANSLATION FACTOR"/>
    <property type="match status" value="1"/>
</dbReference>
<dbReference type="InterPro" id="IPR050100">
    <property type="entry name" value="TRAFAC_GTPase_members"/>
</dbReference>
<dbReference type="NCBIfam" id="NF008969">
    <property type="entry name" value="PRK12317.1"/>
    <property type="match status" value="1"/>
</dbReference>
<reference evidence="13 19" key="2">
    <citation type="submission" date="2024-07" db="EMBL/GenBank/DDBJ databases">
        <authorList>
            <person name="Akdeniz Z."/>
        </authorList>
    </citation>
    <scope>NUCLEOTIDE SEQUENCE [LARGE SCALE GENOMIC DNA]</scope>
</reference>
<evidence type="ECO:0000313" key="10">
    <source>
        <dbReference type="EMBL" id="CAI9961040.1"/>
    </source>
</evidence>
<evidence type="ECO:0000313" key="12">
    <source>
        <dbReference type="EMBL" id="CAI9961064.1"/>
    </source>
</evidence>
<evidence type="ECO:0000313" key="13">
    <source>
        <dbReference type="EMBL" id="CAL5994056.1"/>
    </source>
</evidence>
<dbReference type="Gene3D" id="2.40.30.10">
    <property type="entry name" value="Translation factors"/>
    <property type="match status" value="2"/>
</dbReference>
<dbReference type="Pfam" id="PF22594">
    <property type="entry name" value="GTP-eEF1A_C"/>
    <property type="match status" value="1"/>
</dbReference>
<dbReference type="AlphaFoldDB" id="A0AA86QKA0"/>
<dbReference type="PROSITE" id="PS51722">
    <property type="entry name" value="G_TR_2"/>
    <property type="match status" value="1"/>
</dbReference>
<dbReference type="EMBL" id="CAXDID020000031">
    <property type="protein sequence ID" value="CAL5994064.1"/>
    <property type="molecule type" value="Genomic_DNA"/>
</dbReference>
<dbReference type="InterPro" id="IPR004539">
    <property type="entry name" value="Transl_elong_EF1A_euk/arc"/>
</dbReference>
<evidence type="ECO:0000256" key="3">
    <source>
        <dbReference type="ARBA" id="ARBA00022490"/>
    </source>
</evidence>
<dbReference type="EMBL" id="CAXDID020000033">
    <property type="protein sequence ID" value="CAL5995721.1"/>
    <property type="molecule type" value="Genomic_DNA"/>
</dbReference>
<evidence type="ECO:0000313" key="16">
    <source>
        <dbReference type="EMBL" id="CAL5995721.1"/>
    </source>
</evidence>
<accession>A0AA86QKA0</accession>
<dbReference type="EMBL" id="CATOUU010000937">
    <property type="protein sequence ID" value="CAI9961064.1"/>
    <property type="molecule type" value="Genomic_DNA"/>
</dbReference>
<evidence type="ECO:0000256" key="6">
    <source>
        <dbReference type="ARBA" id="ARBA00022917"/>
    </source>
</evidence>
<dbReference type="EMBL" id="CAXDID020000033">
    <property type="protein sequence ID" value="CAL5995746.1"/>
    <property type="molecule type" value="Genomic_DNA"/>
</dbReference>
<comment type="function">
    <text evidence="8">This protein promotes the GTP-dependent binding of aminoacyl-tRNA to the A-site of ribosomes during protein biosynthesis.</text>
</comment>
<proteinExistence type="inferred from homology"/>
<dbReference type="Pfam" id="PF00009">
    <property type="entry name" value="GTP_EFTU"/>
    <property type="match status" value="1"/>
</dbReference>
<evidence type="ECO:0000256" key="2">
    <source>
        <dbReference type="ARBA" id="ARBA00007249"/>
    </source>
</evidence>
<dbReference type="CDD" id="cd01883">
    <property type="entry name" value="EF1_alpha"/>
    <property type="match status" value="1"/>
</dbReference>
<keyword evidence="7 8" id="KW-0342">GTP-binding</keyword>
<evidence type="ECO:0000256" key="1">
    <source>
        <dbReference type="ARBA" id="ARBA00004496"/>
    </source>
</evidence>
<dbReference type="InterPro" id="IPR031157">
    <property type="entry name" value="G_TR_CS"/>
</dbReference>
<dbReference type="CDD" id="cd03705">
    <property type="entry name" value="EF1_alpha_III"/>
    <property type="match status" value="1"/>
</dbReference>
<dbReference type="Pfam" id="PF03144">
    <property type="entry name" value="GTP_EFTU_D2"/>
    <property type="match status" value="1"/>
</dbReference>
<dbReference type="SUPFAM" id="SSF52540">
    <property type="entry name" value="P-loop containing nucleoside triphosphate hydrolases"/>
    <property type="match status" value="1"/>
</dbReference>
<dbReference type="NCBIfam" id="TIGR00483">
    <property type="entry name" value="EF-1_alpha"/>
    <property type="match status" value="1"/>
</dbReference>
<feature type="domain" description="Tr-type G" evidence="9">
    <location>
        <begin position="5"/>
        <end position="231"/>
    </location>
</feature>
<gene>
    <name evidence="13" type="ORF">HINF_LOCUS13364</name>
    <name evidence="14" type="ORF">HINF_LOCUS13368</name>
    <name evidence="15" type="ORF">HINF_LOCUS13399</name>
    <name evidence="16" type="ORF">HINF_LOCUS14173</name>
    <name evidence="17" type="ORF">HINF_LOCUS14176</name>
    <name evidence="18" type="ORF">HINF_LOCUS14198</name>
    <name evidence="10" type="ORF">HINF_LOCUS48685</name>
    <name evidence="11" type="ORF">HINF_LOCUS48688</name>
    <name evidence="12" type="ORF">HINF_LOCUS48709</name>
</gene>
<evidence type="ECO:0000259" key="9">
    <source>
        <dbReference type="PROSITE" id="PS51722"/>
    </source>
</evidence>
<dbReference type="InterPro" id="IPR004161">
    <property type="entry name" value="EFTu-like_2"/>
</dbReference>
<dbReference type="GO" id="GO:0003746">
    <property type="term" value="F:translation elongation factor activity"/>
    <property type="evidence" value="ECO:0007669"/>
    <property type="project" value="UniProtKB-UniRule"/>
</dbReference>
<evidence type="ECO:0000313" key="17">
    <source>
        <dbReference type="EMBL" id="CAL5995724.1"/>
    </source>
</evidence>
<sequence>MGKEKKHINLVVIGHVDNGKSTLTGHLIYKCGGIDQRTLEDYEKKANEIGKGSFKYAWVLDQLKDERERGITINIALWKFETKKFIVTIIDAPGHRDFIKNMITGTSQADVAILVVAAGQGEFEAGISSEGQTREHATLANTLGIKTMIVAVNKMDDPQVNYSEARYTEIKTEMQKTFKQIGFKYWEEFDFVPLSGWTGDNIMEASPKTPWYKGKCLIECIDGLKAPKRPNDKPLRLPIQDVYKINGVGTVPAGRVESGELIPGMMVVFAPAGEKTEVKSVEMHHEQLAKAGPGDNVGFNIKGLSAKDIKKGYVVGDVNNDAPKGCEYFKANVIIMNHPKKINPGYTPVLDCHTSHLACKFDKFLAKLNSRTFKVEIENPTEAVRGECVLMQIVPTKPLCVESFEQYPALGRFAVRDMKRTVAVGVVTEVLKKDK</sequence>
<dbReference type="GO" id="GO:0005737">
    <property type="term" value="C:cytoplasm"/>
    <property type="evidence" value="ECO:0007669"/>
    <property type="project" value="UniProtKB-SubCell"/>
</dbReference>
<evidence type="ECO:0000256" key="7">
    <source>
        <dbReference type="ARBA" id="ARBA00023134"/>
    </source>
</evidence>
<organism evidence="12">
    <name type="scientific">Hexamita inflata</name>
    <dbReference type="NCBI Taxonomy" id="28002"/>
    <lineage>
        <taxon>Eukaryota</taxon>
        <taxon>Metamonada</taxon>
        <taxon>Diplomonadida</taxon>
        <taxon>Hexamitidae</taxon>
        <taxon>Hexamitinae</taxon>
        <taxon>Hexamita</taxon>
    </lineage>
</organism>
<protein>
    <recommendedName>
        <fullName evidence="8">Elongation factor 1-alpha</fullName>
    </recommendedName>
</protein>
<evidence type="ECO:0000256" key="4">
    <source>
        <dbReference type="ARBA" id="ARBA00022741"/>
    </source>
</evidence>
<dbReference type="Proteomes" id="UP001642409">
    <property type="component" value="Unassembled WGS sequence"/>
</dbReference>
<evidence type="ECO:0000313" key="15">
    <source>
        <dbReference type="EMBL" id="CAL5994126.1"/>
    </source>
</evidence>
<dbReference type="InterPro" id="IPR009000">
    <property type="entry name" value="Transl_B-barrel_sf"/>
</dbReference>
<comment type="subcellular location">
    <subcellularLocation>
        <location evidence="1">Cytoplasm</location>
    </subcellularLocation>
</comment>
<comment type="similarity">
    <text evidence="2 8">Belongs to the TRAFAC class translation factor GTPase superfamily. Classic translation factor GTPase family. EF-Tu/EF-1A subfamily.</text>
</comment>
<evidence type="ECO:0000313" key="19">
    <source>
        <dbReference type="Proteomes" id="UP001642409"/>
    </source>
</evidence>
<keyword evidence="19" id="KW-1185">Reference proteome</keyword>
<keyword evidence="5 8" id="KW-0251">Elongation factor</keyword>
<evidence type="ECO:0000313" key="14">
    <source>
        <dbReference type="EMBL" id="CAL5994064.1"/>
    </source>
</evidence>
<dbReference type="EMBL" id="CATOUU010000937">
    <property type="protein sequence ID" value="CAI9961043.1"/>
    <property type="molecule type" value="Genomic_DNA"/>
</dbReference>
<dbReference type="InterPro" id="IPR000795">
    <property type="entry name" value="T_Tr_GTP-bd_dom"/>
</dbReference>
<dbReference type="CDD" id="cd03693">
    <property type="entry name" value="EF1_alpha_II"/>
    <property type="match status" value="1"/>
</dbReference>
<dbReference type="SUPFAM" id="SSF50465">
    <property type="entry name" value="EF-Tu/eEF-1alpha/eIF2-gamma C-terminal domain"/>
    <property type="match status" value="1"/>
</dbReference>
<evidence type="ECO:0000256" key="8">
    <source>
        <dbReference type="RuleBase" id="RU000325"/>
    </source>
</evidence>
<dbReference type="InterPro" id="IPR027417">
    <property type="entry name" value="P-loop_NTPase"/>
</dbReference>
<dbReference type="PROSITE" id="PS00301">
    <property type="entry name" value="G_TR_1"/>
    <property type="match status" value="1"/>
</dbReference>
<evidence type="ECO:0000313" key="18">
    <source>
        <dbReference type="EMBL" id="CAL5995746.1"/>
    </source>
</evidence>
<dbReference type="EMBL" id="CAXDID020000033">
    <property type="protein sequence ID" value="CAL5995724.1"/>
    <property type="molecule type" value="Genomic_DNA"/>
</dbReference>
<keyword evidence="4 8" id="KW-0547">Nucleotide-binding</keyword>